<gene>
    <name evidence="2" type="ORF">BD289DRAFT_127345</name>
</gene>
<dbReference type="Proteomes" id="UP000241462">
    <property type="component" value="Unassembled WGS sequence"/>
</dbReference>
<protein>
    <submittedName>
        <fullName evidence="2">Uncharacterized protein</fullName>
    </submittedName>
</protein>
<accession>A0A2T2ZWD1</accession>
<evidence type="ECO:0000256" key="1">
    <source>
        <dbReference type="SAM" id="MobiDB-lite"/>
    </source>
</evidence>
<dbReference type="InParanoid" id="A0A2T2ZWD1"/>
<feature type="compositionally biased region" description="Polar residues" evidence="1">
    <location>
        <begin position="73"/>
        <end position="91"/>
    </location>
</feature>
<keyword evidence="3" id="KW-1185">Reference proteome</keyword>
<feature type="region of interest" description="Disordered" evidence="1">
    <location>
        <begin position="60"/>
        <end position="91"/>
    </location>
</feature>
<name>A0A2T2ZWD1_9PEZI</name>
<sequence length="91" mass="9804">MTCCLLWPRCAACTLGPQGLCTSLELQQSVLAVARLGKICMATFELGTCTPAHTSPYQPIQAHTSPYKPIQGSRASSPSKQQSQRVFCQSC</sequence>
<dbReference type="EMBL" id="KZ678612">
    <property type="protein sequence ID" value="PSR78361.1"/>
    <property type="molecule type" value="Genomic_DNA"/>
</dbReference>
<organism evidence="2 3">
    <name type="scientific">Coniella lustricola</name>
    <dbReference type="NCBI Taxonomy" id="2025994"/>
    <lineage>
        <taxon>Eukaryota</taxon>
        <taxon>Fungi</taxon>
        <taxon>Dikarya</taxon>
        <taxon>Ascomycota</taxon>
        <taxon>Pezizomycotina</taxon>
        <taxon>Sordariomycetes</taxon>
        <taxon>Sordariomycetidae</taxon>
        <taxon>Diaporthales</taxon>
        <taxon>Schizoparmaceae</taxon>
        <taxon>Coniella</taxon>
    </lineage>
</organism>
<evidence type="ECO:0000313" key="3">
    <source>
        <dbReference type="Proteomes" id="UP000241462"/>
    </source>
</evidence>
<reference evidence="2 3" key="1">
    <citation type="journal article" date="2018" name="Mycol. Prog.">
        <title>Coniella lustricola, a new species from submerged detritus.</title>
        <authorList>
            <person name="Raudabaugh D.B."/>
            <person name="Iturriaga T."/>
            <person name="Carver A."/>
            <person name="Mondo S."/>
            <person name="Pangilinan J."/>
            <person name="Lipzen A."/>
            <person name="He G."/>
            <person name="Amirebrahimi M."/>
            <person name="Grigoriev I.V."/>
            <person name="Miller A.N."/>
        </authorList>
    </citation>
    <scope>NUCLEOTIDE SEQUENCE [LARGE SCALE GENOMIC DNA]</scope>
    <source>
        <strain evidence="2 3">B22-T-1</strain>
    </source>
</reference>
<proteinExistence type="predicted"/>
<evidence type="ECO:0000313" key="2">
    <source>
        <dbReference type="EMBL" id="PSR78361.1"/>
    </source>
</evidence>
<dbReference type="AlphaFoldDB" id="A0A2T2ZWD1"/>